<protein>
    <submittedName>
        <fullName evidence="1">Uncharacterized protein</fullName>
    </submittedName>
</protein>
<dbReference type="AlphaFoldDB" id="A0A1K1Q0B4"/>
<evidence type="ECO:0000313" key="1">
    <source>
        <dbReference type="EMBL" id="SFW52558.1"/>
    </source>
</evidence>
<dbReference type="RefSeq" id="WP_072317353.1">
    <property type="nucleotide sequence ID" value="NZ_FPJE01000010.1"/>
</dbReference>
<dbReference type="Proteomes" id="UP000182248">
    <property type="component" value="Unassembled WGS sequence"/>
</dbReference>
<dbReference type="STRING" id="1150368.SAMN02927921_02138"/>
<name>A0A1K1Q0B4_9FLAO</name>
<evidence type="ECO:0000313" key="2">
    <source>
        <dbReference type="Proteomes" id="UP000182248"/>
    </source>
</evidence>
<reference evidence="1 2" key="1">
    <citation type="submission" date="2016-11" db="EMBL/GenBank/DDBJ databases">
        <authorList>
            <person name="Jaros S."/>
            <person name="Januszkiewicz K."/>
            <person name="Wedrychowicz H."/>
        </authorList>
    </citation>
    <scope>NUCLEOTIDE SEQUENCE [LARGE SCALE GENOMIC DNA]</scope>
    <source>
        <strain evidence="1 2">CGMCC 1.12145</strain>
    </source>
</reference>
<keyword evidence="2" id="KW-1185">Reference proteome</keyword>
<sequence>MKKFYTIFTAILTVMVAQYGNAQTEQETISELKNVFKEFEIRALSPCKVHLVDRIDEEAYSEYLFNPKDATWEAKSIGIYTDWTIIEKNKITPYKNSSEIGFYIMMHLDDLAFHQKAADLLNHLATFCKEPSVTHREEFSDKDLMKFYFDYTDLMDLIKPGTEILDNKIQGYATAPETIKQNYVQVKNNGGLAELPKQEQEDYQKTLVFFEENRAEVEKQVQQFFDGPGNQLPENQYTQILNTINSDPKIAKRLEKVVTEFYQ</sequence>
<accession>A0A1K1Q0B4</accession>
<proteinExistence type="predicted"/>
<organism evidence="1 2">
    <name type="scientific">Sinomicrobium oceani</name>
    <dbReference type="NCBI Taxonomy" id="1150368"/>
    <lineage>
        <taxon>Bacteria</taxon>
        <taxon>Pseudomonadati</taxon>
        <taxon>Bacteroidota</taxon>
        <taxon>Flavobacteriia</taxon>
        <taxon>Flavobacteriales</taxon>
        <taxon>Flavobacteriaceae</taxon>
        <taxon>Sinomicrobium</taxon>
    </lineage>
</organism>
<gene>
    <name evidence="1" type="ORF">SAMN02927921_02138</name>
</gene>
<dbReference type="EMBL" id="FPJE01000010">
    <property type="protein sequence ID" value="SFW52558.1"/>
    <property type="molecule type" value="Genomic_DNA"/>
</dbReference>